<dbReference type="Proteomes" id="UP000261540">
    <property type="component" value="Unplaced"/>
</dbReference>
<reference evidence="1" key="1">
    <citation type="submission" date="2025-08" db="UniProtKB">
        <authorList>
            <consortium name="Ensembl"/>
        </authorList>
    </citation>
    <scope>IDENTIFICATION</scope>
</reference>
<sequence length="168" mass="17565">MLIQCKTAFLRCNKSNSNYGDNVVRSDVICFRPADYYADGAYTGTEEYACGFENKPGKRIPKAGYIAHAGVGRVGAEWSIFSVGAKGPHVSVQAEANGRLEAGAMARAGIGSASVAVGPAHIKVGLGIDTGIKISPTKIKVKVLGTGVTFGSTMGISFFGSEFKIKLL</sequence>
<proteinExistence type="predicted"/>
<name>A0A3B3RQJ1_9TELE</name>
<keyword evidence="2" id="KW-1185">Reference proteome</keyword>
<evidence type="ECO:0000313" key="2">
    <source>
        <dbReference type="Proteomes" id="UP000261540"/>
    </source>
</evidence>
<dbReference type="AlphaFoldDB" id="A0A3B3RQJ1"/>
<organism evidence="1 2">
    <name type="scientific">Paramormyrops kingsleyae</name>
    <dbReference type="NCBI Taxonomy" id="1676925"/>
    <lineage>
        <taxon>Eukaryota</taxon>
        <taxon>Metazoa</taxon>
        <taxon>Chordata</taxon>
        <taxon>Craniata</taxon>
        <taxon>Vertebrata</taxon>
        <taxon>Euteleostomi</taxon>
        <taxon>Actinopterygii</taxon>
        <taxon>Neopterygii</taxon>
        <taxon>Teleostei</taxon>
        <taxon>Osteoglossocephala</taxon>
        <taxon>Osteoglossomorpha</taxon>
        <taxon>Osteoglossiformes</taxon>
        <taxon>Mormyridae</taxon>
        <taxon>Paramormyrops</taxon>
    </lineage>
</organism>
<evidence type="ECO:0000313" key="1">
    <source>
        <dbReference type="Ensembl" id="ENSPKIP00000020543.1"/>
    </source>
</evidence>
<reference evidence="1" key="2">
    <citation type="submission" date="2025-09" db="UniProtKB">
        <authorList>
            <consortium name="Ensembl"/>
        </authorList>
    </citation>
    <scope>IDENTIFICATION</scope>
</reference>
<accession>A0A3B3RQJ1</accession>
<dbReference type="Ensembl" id="ENSPKIT00000001161.1">
    <property type="protein sequence ID" value="ENSPKIP00000020543.1"/>
    <property type="gene ID" value="ENSPKIG00000005279.1"/>
</dbReference>
<dbReference type="GeneTree" id="ENSGT00600000085659"/>
<protein>
    <submittedName>
        <fullName evidence="1">Uncharacterized protein</fullName>
    </submittedName>
</protein>